<feature type="binding site" evidence="9">
    <location>
        <position position="270"/>
    </location>
    <ligand>
        <name>NAD(+)</name>
        <dbReference type="ChEBI" id="CHEBI:57540"/>
    </ligand>
</feature>
<dbReference type="WBParaSite" id="sdigi.contig1.g90.t1">
    <property type="protein sequence ID" value="sdigi.contig1.g90.t1"/>
    <property type="gene ID" value="sdigi.contig1.g90"/>
</dbReference>
<dbReference type="SMART" id="SM00839">
    <property type="entry name" value="ELFV_dehydrog"/>
    <property type="match status" value="1"/>
</dbReference>
<dbReference type="Gene3D" id="3.40.50.10860">
    <property type="entry name" value="Leucine Dehydrogenase, chain A, domain 1"/>
    <property type="match status" value="1"/>
</dbReference>
<evidence type="ECO:0000313" key="14">
    <source>
        <dbReference type="WBParaSite" id="sdigi.contig1.g90.t1"/>
    </source>
</evidence>
<feature type="domain" description="Glutamate/phenylalanine/leucine/valine/L-tryptophan dehydrogenase C-terminal" evidence="12">
    <location>
        <begin position="224"/>
        <end position="517"/>
    </location>
</feature>
<dbReference type="GO" id="GO:0004352">
    <property type="term" value="F:glutamate dehydrogenase (NAD+) activity"/>
    <property type="evidence" value="ECO:0007669"/>
    <property type="project" value="TreeGrafter"/>
</dbReference>
<dbReference type="GO" id="GO:0005739">
    <property type="term" value="C:mitochondrion"/>
    <property type="evidence" value="ECO:0007669"/>
    <property type="project" value="UniProtKB-SubCell"/>
</dbReference>
<dbReference type="SUPFAM" id="SSF53223">
    <property type="entry name" value="Aminoacid dehydrogenase-like, N-terminal domain"/>
    <property type="match status" value="1"/>
</dbReference>
<evidence type="ECO:0000259" key="12">
    <source>
        <dbReference type="SMART" id="SM00839"/>
    </source>
</evidence>
<dbReference type="FunFam" id="3.40.50.720:FF:000100">
    <property type="entry name" value="Glutamate dehydrogenase 1, mitochondrial"/>
    <property type="match status" value="1"/>
</dbReference>
<evidence type="ECO:0000256" key="10">
    <source>
        <dbReference type="PIRSR" id="PIRSR000185-3"/>
    </source>
</evidence>
<dbReference type="InterPro" id="IPR006096">
    <property type="entry name" value="Glu/Leu/Phe/Val/Trp_DH_C"/>
</dbReference>
<dbReference type="CDD" id="cd01076">
    <property type="entry name" value="NAD_bind_1_Glu_DH"/>
    <property type="match status" value="1"/>
</dbReference>
<evidence type="ECO:0000256" key="7">
    <source>
        <dbReference type="PIRNR" id="PIRNR000185"/>
    </source>
</evidence>
<evidence type="ECO:0000256" key="5">
    <source>
        <dbReference type="ARBA" id="ARBA00047867"/>
    </source>
</evidence>
<feature type="binding site" evidence="9">
    <location>
        <position position="130"/>
    </location>
    <ligand>
        <name>substrate</name>
    </ligand>
</feature>
<reference evidence="14" key="1">
    <citation type="submission" date="2022-11" db="UniProtKB">
        <authorList>
            <consortium name="WormBaseParasite"/>
        </authorList>
    </citation>
    <scope>IDENTIFICATION</scope>
</reference>
<comment type="similarity">
    <text evidence="2 7 11">Belongs to the Glu/Leu/Phe/Val dehydrogenases family.</text>
</comment>
<dbReference type="PIRSF" id="PIRSF000185">
    <property type="entry name" value="Glu_DH"/>
    <property type="match status" value="1"/>
</dbReference>
<evidence type="ECO:0000256" key="1">
    <source>
        <dbReference type="ARBA" id="ARBA00004173"/>
    </source>
</evidence>
<dbReference type="InterPro" id="IPR033922">
    <property type="entry name" value="NAD_bind_Glu_DH"/>
</dbReference>
<dbReference type="Pfam" id="PF02812">
    <property type="entry name" value="ELFV_dehydrog_N"/>
    <property type="match status" value="1"/>
</dbReference>
<feature type="site" description="Important for catalysis" evidence="10">
    <location>
        <position position="184"/>
    </location>
</feature>
<evidence type="ECO:0000313" key="13">
    <source>
        <dbReference type="Proteomes" id="UP000887581"/>
    </source>
</evidence>
<dbReference type="GO" id="GO:0000166">
    <property type="term" value="F:nucleotide binding"/>
    <property type="evidence" value="ECO:0007669"/>
    <property type="project" value="UniProtKB-KW"/>
</dbReference>
<keyword evidence="4" id="KW-0496">Mitochondrion</keyword>
<keyword evidence="9" id="KW-0547">Nucleotide-binding</keyword>
<proteinExistence type="inferred from homology"/>
<sequence length="521" mass="57560">MTERTNANAVDEMLPIDEQLDPSFFKSIEYYVDKGIAVITPKLVDELKMRGMDSTDKLNYVKGILAAIKPVNKMLHLTFPIRRDSGEFEIIEVWRAQHSDHRTPTKGGIRFAKNVSEDEVRALAALMTYKCAVVDVPFGGAKGAVKIDPREYSTYEIEKITRRLTVELAKKGFLGPGLDVPAPDMGTGEREMAWIADTYRQTIGHNDKEAFACVTGKPLVCSGIRGRTAATGRGIWQALEAFISNEEYMSKIGLTTGLKGKTFIVQGFGNVGTHTSQHFVLGGAICVGVQEWDCSIQNLNGIDPVALEKWKDEHGTLKDFPGAKPFEPFKELMYQPCDIFVPAACEKVITKANASLIKAKIIVEGANGPTTPAADKILLAKGNILLIPDLFANSGGVTVSFFEWLKNLNHISFGRMTFKYEADSNHEILESVQQSLEEVMRKKIPIKPNKELLGRISAGAGATSEEEIVHSSLDYSMQRSADSIMRTVQKYNLGLDIRTASYANSIEKIYNIYRTAGITFS</sequence>
<feature type="active site" description="Proton donor" evidence="8">
    <location>
        <position position="142"/>
    </location>
</feature>
<dbReference type="PANTHER" id="PTHR11606">
    <property type="entry name" value="GLUTAMATE DEHYDROGENASE"/>
    <property type="match status" value="1"/>
</dbReference>
<dbReference type="PANTHER" id="PTHR11606:SF13">
    <property type="entry name" value="GLUTAMATE DEHYDROGENASE 1, MITOCHONDRIAL"/>
    <property type="match status" value="1"/>
</dbReference>
<name>A0A915PHL1_9BILA</name>
<dbReference type="Gene3D" id="3.40.50.720">
    <property type="entry name" value="NAD(P)-binding Rossmann-like Domain"/>
    <property type="match status" value="1"/>
</dbReference>
<dbReference type="InterPro" id="IPR014362">
    <property type="entry name" value="Glu_DH"/>
</dbReference>
<dbReference type="Pfam" id="PF00208">
    <property type="entry name" value="ELFV_dehydrog"/>
    <property type="match status" value="1"/>
</dbReference>
<organism evidence="13 14">
    <name type="scientific">Setaria digitata</name>
    <dbReference type="NCBI Taxonomy" id="48799"/>
    <lineage>
        <taxon>Eukaryota</taxon>
        <taxon>Metazoa</taxon>
        <taxon>Ecdysozoa</taxon>
        <taxon>Nematoda</taxon>
        <taxon>Chromadorea</taxon>
        <taxon>Rhabditida</taxon>
        <taxon>Spirurina</taxon>
        <taxon>Spiruromorpha</taxon>
        <taxon>Filarioidea</taxon>
        <taxon>Setariidae</taxon>
        <taxon>Setaria</taxon>
    </lineage>
</organism>
<protein>
    <recommendedName>
        <fullName evidence="7">Glutamate dehydrogenase</fullName>
    </recommendedName>
</protein>
<keyword evidence="9" id="KW-0520">NAD</keyword>
<comment type="subcellular location">
    <subcellularLocation>
        <location evidence="1">Mitochondrion</location>
    </subcellularLocation>
</comment>
<evidence type="ECO:0000256" key="8">
    <source>
        <dbReference type="PIRSR" id="PIRSR000185-1"/>
    </source>
</evidence>
<accession>A0A915PHL1</accession>
<dbReference type="InterPro" id="IPR046346">
    <property type="entry name" value="Aminoacid_DH-like_N_sf"/>
</dbReference>
<feature type="binding site" evidence="9">
    <location>
        <position position="106"/>
    </location>
    <ligand>
        <name>substrate</name>
    </ligand>
</feature>
<comment type="catalytic activity">
    <reaction evidence="6">
        <text>L-glutamate + NADP(+) + H2O = 2-oxoglutarate + NH4(+) + NADPH + H(+)</text>
        <dbReference type="Rhea" id="RHEA:11612"/>
        <dbReference type="ChEBI" id="CHEBI:15377"/>
        <dbReference type="ChEBI" id="CHEBI:15378"/>
        <dbReference type="ChEBI" id="CHEBI:16810"/>
        <dbReference type="ChEBI" id="CHEBI:28938"/>
        <dbReference type="ChEBI" id="CHEBI:29985"/>
        <dbReference type="ChEBI" id="CHEBI:57783"/>
        <dbReference type="ChEBI" id="CHEBI:58349"/>
        <dbReference type="EC" id="1.4.1.3"/>
    </reaction>
</comment>
<keyword evidence="3 7" id="KW-0560">Oxidoreductase</keyword>
<dbReference type="PRINTS" id="PR00082">
    <property type="entry name" value="GLFDHDRGNASE"/>
</dbReference>
<dbReference type="GO" id="GO:0006538">
    <property type="term" value="P:L-glutamate catabolic process"/>
    <property type="evidence" value="ECO:0007669"/>
    <property type="project" value="TreeGrafter"/>
</dbReference>
<evidence type="ECO:0000256" key="6">
    <source>
        <dbReference type="ARBA" id="ARBA00048577"/>
    </source>
</evidence>
<feature type="binding site" evidence="9">
    <location>
        <position position="231"/>
    </location>
    <ligand>
        <name>NAD(+)</name>
        <dbReference type="ChEBI" id="CHEBI:57540"/>
    </ligand>
</feature>
<evidence type="ECO:0000256" key="4">
    <source>
        <dbReference type="ARBA" id="ARBA00023128"/>
    </source>
</evidence>
<dbReference type="Proteomes" id="UP000887581">
    <property type="component" value="Unplaced"/>
</dbReference>
<dbReference type="InterPro" id="IPR006097">
    <property type="entry name" value="Glu/Leu/Phe/Val/Trp_DH_dimer"/>
</dbReference>
<evidence type="ECO:0000256" key="3">
    <source>
        <dbReference type="ARBA" id="ARBA00023002"/>
    </source>
</evidence>
<comment type="catalytic activity">
    <reaction evidence="5">
        <text>L-glutamate + NAD(+) + H2O = 2-oxoglutarate + NH4(+) + NADH + H(+)</text>
        <dbReference type="Rhea" id="RHEA:15133"/>
        <dbReference type="ChEBI" id="CHEBI:15377"/>
        <dbReference type="ChEBI" id="CHEBI:15378"/>
        <dbReference type="ChEBI" id="CHEBI:16810"/>
        <dbReference type="ChEBI" id="CHEBI:28938"/>
        <dbReference type="ChEBI" id="CHEBI:29985"/>
        <dbReference type="ChEBI" id="CHEBI:57540"/>
        <dbReference type="ChEBI" id="CHEBI:57945"/>
        <dbReference type="EC" id="1.4.1.3"/>
    </reaction>
</comment>
<evidence type="ECO:0000256" key="9">
    <source>
        <dbReference type="PIRSR" id="PIRSR000185-2"/>
    </source>
</evidence>
<dbReference type="InterPro" id="IPR006095">
    <property type="entry name" value="Glu/Leu/Phe/Val/Trp_DH"/>
</dbReference>
<dbReference type="InterPro" id="IPR036291">
    <property type="entry name" value="NAD(P)-bd_dom_sf"/>
</dbReference>
<dbReference type="Gene3D" id="1.10.287.140">
    <property type="match status" value="1"/>
</dbReference>
<evidence type="ECO:0000256" key="11">
    <source>
        <dbReference type="RuleBase" id="RU004417"/>
    </source>
</evidence>
<feature type="binding site" evidence="9">
    <location>
        <position position="400"/>
    </location>
    <ligand>
        <name>substrate</name>
    </ligand>
</feature>
<dbReference type="AlphaFoldDB" id="A0A915PHL1"/>
<dbReference type="SUPFAM" id="SSF51735">
    <property type="entry name" value="NAD(P)-binding Rossmann-fold domains"/>
    <property type="match status" value="1"/>
</dbReference>
<keyword evidence="13" id="KW-1185">Reference proteome</keyword>
<evidence type="ECO:0000256" key="2">
    <source>
        <dbReference type="ARBA" id="ARBA00006382"/>
    </source>
</evidence>